<evidence type="ECO:0000256" key="4">
    <source>
        <dbReference type="ARBA" id="ARBA00022692"/>
    </source>
</evidence>
<evidence type="ECO:0000256" key="3">
    <source>
        <dbReference type="ARBA" id="ARBA00022452"/>
    </source>
</evidence>
<feature type="domain" description="TonB-dependent receptor-like beta-barrel" evidence="13">
    <location>
        <begin position="216"/>
        <end position="582"/>
    </location>
</feature>
<dbReference type="GO" id="GO:0015344">
    <property type="term" value="F:siderophore uptake transmembrane transporter activity"/>
    <property type="evidence" value="ECO:0007669"/>
    <property type="project" value="TreeGrafter"/>
</dbReference>
<keyword evidence="8 15" id="KW-0675">Receptor</keyword>
<proteinExistence type="inferred from homology"/>
<feature type="signal peptide" evidence="12">
    <location>
        <begin position="1"/>
        <end position="22"/>
    </location>
</feature>
<keyword evidence="2 10" id="KW-0813">Transport</keyword>
<dbReference type="GO" id="GO:0044718">
    <property type="term" value="P:siderophore transmembrane transport"/>
    <property type="evidence" value="ECO:0007669"/>
    <property type="project" value="TreeGrafter"/>
</dbReference>
<dbReference type="PANTHER" id="PTHR30069">
    <property type="entry name" value="TONB-DEPENDENT OUTER MEMBRANE RECEPTOR"/>
    <property type="match status" value="1"/>
</dbReference>
<keyword evidence="5 12" id="KW-0732">Signal</keyword>
<feature type="chain" id="PRO_5003606852" evidence="12">
    <location>
        <begin position="23"/>
        <end position="610"/>
    </location>
</feature>
<organism evidence="15">
    <name type="scientific">uncultured Flavobacteriia bacterium</name>
    <dbReference type="NCBI Taxonomy" id="212695"/>
    <lineage>
        <taxon>Bacteria</taxon>
        <taxon>Pseudomonadati</taxon>
        <taxon>Bacteroidota</taxon>
        <taxon>Flavobacteriia</taxon>
        <taxon>environmental samples</taxon>
    </lineage>
</organism>
<gene>
    <name evidence="15" type="ORF">VIS_S3BCA70021</name>
</gene>
<sequence>MAMKIKYQFLFVTLFFGMVSLSQETTSEEQLDEILITSSRIDLPFSENSRTITVITSEDIKNSTATNVTDLLQSVAGLDIRRRGIDGMQSDIYIRGGQFNQTLILIDGFKTEDPQTGHHTMNMMIPIEDIERIEIIKGPSARIFGQNAFSGAINIVTKSNVKEQLKLEVGSGSYGKLSLGLTAATNLEKSSHLVNFEYNGSQGYRENTDYKNINYFLKSSIQTNHQPIDVIATFIDRKFGASNFYTNNPVYNEYEETQTSLVGISTSINKNNWTLKPKLYWKRGQDMFVLKRDDPSFSRNFNITNKITAEVNSSFKSSLGITGIGLDLSETTLSSNNLGDQNRTVVNMFVEHRLLLINNKLDITPGVSLSYYSDFDFYAFPGLDVGYSFSNNLKIYGNIGYSYRVPTYTELYTNIPNFLSGNSELKPEKALAEELGINYTIKKLELTGAVFRREAKDLIDYIKETEESPIFVAQNLREVTTSGFELNAAYNFILFNNSQRVKLGYTFLEDDYHDTNVYASRYLIDTSIKNHFTGVFDFTIAKIIKPSITYKYVERPQESYSIVDAKLAAAIKSFSVFILVNNIFDTEYYEKDNVIMPRSNFEFGLTYTFR</sequence>
<evidence type="ECO:0000256" key="2">
    <source>
        <dbReference type="ARBA" id="ARBA00022448"/>
    </source>
</evidence>
<evidence type="ECO:0000256" key="9">
    <source>
        <dbReference type="ARBA" id="ARBA00023237"/>
    </source>
</evidence>
<comment type="similarity">
    <text evidence="10 11">Belongs to the TonB-dependent receptor family.</text>
</comment>
<reference evidence="15" key="2">
    <citation type="submission" date="2012-02" db="EMBL/GenBank/DDBJ databases">
        <authorList>
            <person name="Genoscope - CEA"/>
        </authorList>
    </citation>
    <scope>NUCLEOTIDE SEQUENCE</scope>
</reference>
<evidence type="ECO:0000256" key="11">
    <source>
        <dbReference type="RuleBase" id="RU003357"/>
    </source>
</evidence>
<evidence type="ECO:0000256" key="8">
    <source>
        <dbReference type="ARBA" id="ARBA00023170"/>
    </source>
</evidence>
<keyword evidence="9 10" id="KW-0998">Cell outer membrane</keyword>
<evidence type="ECO:0000256" key="7">
    <source>
        <dbReference type="ARBA" id="ARBA00023136"/>
    </source>
</evidence>
<dbReference type="Pfam" id="PF07715">
    <property type="entry name" value="Plug"/>
    <property type="match status" value="1"/>
</dbReference>
<accession>H6RED0</accession>
<protein>
    <submittedName>
        <fullName evidence="15">TonB-dependent receptor</fullName>
    </submittedName>
</protein>
<keyword evidence="6 11" id="KW-0798">TonB box</keyword>
<evidence type="ECO:0000256" key="5">
    <source>
        <dbReference type="ARBA" id="ARBA00022729"/>
    </source>
</evidence>
<keyword evidence="3 10" id="KW-1134">Transmembrane beta strand</keyword>
<dbReference type="InterPro" id="IPR037066">
    <property type="entry name" value="Plug_dom_sf"/>
</dbReference>
<evidence type="ECO:0000313" key="15">
    <source>
        <dbReference type="EMBL" id="CCF99391.1"/>
    </source>
</evidence>
<dbReference type="EMBL" id="FO117578">
    <property type="protein sequence ID" value="CCF99391.1"/>
    <property type="molecule type" value="Genomic_DNA"/>
</dbReference>
<evidence type="ECO:0000256" key="10">
    <source>
        <dbReference type="PROSITE-ProRule" id="PRU01360"/>
    </source>
</evidence>
<dbReference type="Gene3D" id="2.170.130.10">
    <property type="entry name" value="TonB-dependent receptor, plug domain"/>
    <property type="match status" value="1"/>
</dbReference>
<dbReference type="InterPro" id="IPR012910">
    <property type="entry name" value="Plug_dom"/>
</dbReference>
<keyword evidence="7 10" id="KW-0472">Membrane</keyword>
<dbReference type="SUPFAM" id="SSF56935">
    <property type="entry name" value="Porins"/>
    <property type="match status" value="1"/>
</dbReference>
<dbReference type="PANTHER" id="PTHR30069:SF29">
    <property type="entry name" value="HEMOGLOBIN AND HEMOGLOBIN-HAPTOGLOBIN-BINDING PROTEIN 1-RELATED"/>
    <property type="match status" value="1"/>
</dbReference>
<evidence type="ECO:0000256" key="12">
    <source>
        <dbReference type="SAM" id="SignalP"/>
    </source>
</evidence>
<evidence type="ECO:0000256" key="1">
    <source>
        <dbReference type="ARBA" id="ARBA00004571"/>
    </source>
</evidence>
<name>H6RED0_9BACT</name>
<dbReference type="InterPro" id="IPR036942">
    <property type="entry name" value="Beta-barrel_TonB_sf"/>
</dbReference>
<evidence type="ECO:0000256" key="6">
    <source>
        <dbReference type="ARBA" id="ARBA00023077"/>
    </source>
</evidence>
<keyword evidence="4 10" id="KW-0812">Transmembrane</keyword>
<dbReference type="InterPro" id="IPR039426">
    <property type="entry name" value="TonB-dep_rcpt-like"/>
</dbReference>
<evidence type="ECO:0000259" key="14">
    <source>
        <dbReference type="Pfam" id="PF07715"/>
    </source>
</evidence>
<evidence type="ECO:0000259" key="13">
    <source>
        <dbReference type="Pfam" id="PF00593"/>
    </source>
</evidence>
<reference evidence="15" key="1">
    <citation type="journal article" date="2012" name="Environ. Microbiol.">
        <title>Genomic content of uncultured Bacteroidetes from contrasting oceanic provinces in the North Atlantic Ocean.</title>
        <authorList>
            <person name="Gomez-Pereira P.R."/>
            <person name="Schuler M."/>
            <person name="Fuchs B.M."/>
            <person name="Bennke C."/>
            <person name="Teeling H."/>
            <person name="Waldmann J."/>
            <person name="Richter M."/>
            <person name="Barbe V."/>
            <person name="Bataille E."/>
            <person name="Glockner F.O."/>
            <person name="Amann R."/>
        </authorList>
    </citation>
    <scope>NUCLEOTIDE SEQUENCE</scope>
</reference>
<feature type="domain" description="TonB-dependent receptor plug" evidence="14">
    <location>
        <begin position="47"/>
        <end position="152"/>
    </location>
</feature>
<dbReference type="AlphaFoldDB" id="H6RED0"/>
<dbReference type="Pfam" id="PF00593">
    <property type="entry name" value="TonB_dep_Rec_b-barrel"/>
    <property type="match status" value="1"/>
</dbReference>
<comment type="subcellular location">
    <subcellularLocation>
        <location evidence="1 10">Cell outer membrane</location>
        <topology evidence="1 10">Multi-pass membrane protein</topology>
    </subcellularLocation>
</comment>
<dbReference type="PROSITE" id="PS52016">
    <property type="entry name" value="TONB_DEPENDENT_REC_3"/>
    <property type="match status" value="1"/>
</dbReference>
<dbReference type="GO" id="GO:0009279">
    <property type="term" value="C:cell outer membrane"/>
    <property type="evidence" value="ECO:0007669"/>
    <property type="project" value="UniProtKB-SubCell"/>
</dbReference>
<dbReference type="InterPro" id="IPR000531">
    <property type="entry name" value="Beta-barrel_TonB"/>
</dbReference>
<dbReference type="Gene3D" id="2.40.170.20">
    <property type="entry name" value="TonB-dependent receptor, beta-barrel domain"/>
    <property type="match status" value="1"/>
</dbReference>